<dbReference type="InterPro" id="IPR006439">
    <property type="entry name" value="HAD-SF_hydro_IA"/>
</dbReference>
<dbReference type="PRINTS" id="PR00413">
    <property type="entry name" value="HADHALOGNASE"/>
</dbReference>
<dbReference type="EMBL" id="FRAD01000007">
    <property type="protein sequence ID" value="SHJ80606.1"/>
    <property type="molecule type" value="Genomic_DNA"/>
</dbReference>
<dbReference type="FunFam" id="3.40.50.1000:FF:000162">
    <property type="entry name" value="HAD-like protein"/>
    <property type="match status" value="1"/>
</dbReference>
<dbReference type="Gene3D" id="1.10.150.240">
    <property type="entry name" value="Putative phosphatase, domain 2"/>
    <property type="match status" value="1"/>
</dbReference>
<dbReference type="RefSeq" id="WP_072902959.1">
    <property type="nucleotide sequence ID" value="NZ_FRAD01000007.1"/>
</dbReference>
<evidence type="ECO:0000313" key="2">
    <source>
        <dbReference type="Proteomes" id="UP000183952"/>
    </source>
</evidence>
<name>A0A1M6MAY0_9CLOT</name>
<dbReference type="SFLD" id="SFLDG01129">
    <property type="entry name" value="C1.5:_HAD__Beta-PGM__Phosphata"/>
    <property type="match status" value="1"/>
</dbReference>
<dbReference type="InterPro" id="IPR036412">
    <property type="entry name" value="HAD-like_sf"/>
</dbReference>
<dbReference type="InterPro" id="IPR023214">
    <property type="entry name" value="HAD_sf"/>
</dbReference>
<sequence>MNKIFDNIKGVIFDMDGTLVDSMWVWREIDKLYLGRHNIAYPENLNKELESLTYEQTAAYFKNRFNLPYTEEEIKKQWNDMSIEQYSTAVPLKPGALKLLDRLQNKGIKISLATSNCRELICPCFNNLGILKYFDAITTSDEVGTSKSFPDIYLKSAEKMALPPEQCIAFEDILDALKGANAAGTKTIAVYDSFSSYNKEEIMAHCSMYIHNFEELL</sequence>
<dbReference type="STRING" id="1121331.SAMN02745248_00978"/>
<accession>A0A1M6MAY0</accession>
<dbReference type="PANTHER" id="PTHR18901">
    <property type="entry name" value="2-DEOXYGLUCOSE-6-PHOSPHATE PHOSPHATASE 2"/>
    <property type="match status" value="1"/>
</dbReference>
<dbReference type="SFLD" id="SFLDS00003">
    <property type="entry name" value="Haloacid_Dehalogenase"/>
    <property type="match status" value="1"/>
</dbReference>
<protein>
    <submittedName>
        <fullName evidence="1">Haloacid dehalogenase superfamily, subfamily IA, variant 3 with third motif having DD or ED</fullName>
    </submittedName>
</protein>
<dbReference type="Gene3D" id="3.40.50.1000">
    <property type="entry name" value="HAD superfamily/HAD-like"/>
    <property type="match status" value="1"/>
</dbReference>
<keyword evidence="2" id="KW-1185">Reference proteome</keyword>
<dbReference type="CDD" id="cd07505">
    <property type="entry name" value="HAD_BPGM-like"/>
    <property type="match status" value="1"/>
</dbReference>
<dbReference type="Pfam" id="PF13419">
    <property type="entry name" value="HAD_2"/>
    <property type="match status" value="1"/>
</dbReference>
<dbReference type="InterPro" id="IPR041492">
    <property type="entry name" value="HAD_2"/>
</dbReference>
<reference evidence="1 2" key="1">
    <citation type="submission" date="2016-11" db="EMBL/GenBank/DDBJ databases">
        <authorList>
            <person name="Jaros S."/>
            <person name="Januszkiewicz K."/>
            <person name="Wedrychowicz H."/>
        </authorList>
    </citation>
    <scope>NUCLEOTIDE SEQUENCE [LARGE SCALE GENOMIC DNA]</scope>
    <source>
        <strain evidence="1 2">DSM 3090</strain>
    </source>
</reference>
<organism evidence="1 2">
    <name type="scientific">Hathewaya proteolytica DSM 3090</name>
    <dbReference type="NCBI Taxonomy" id="1121331"/>
    <lineage>
        <taxon>Bacteria</taxon>
        <taxon>Bacillati</taxon>
        <taxon>Bacillota</taxon>
        <taxon>Clostridia</taxon>
        <taxon>Eubacteriales</taxon>
        <taxon>Clostridiaceae</taxon>
        <taxon>Hathewaya</taxon>
    </lineage>
</organism>
<gene>
    <name evidence="1" type="ORF">SAMN02745248_00978</name>
</gene>
<dbReference type="SUPFAM" id="SSF56784">
    <property type="entry name" value="HAD-like"/>
    <property type="match status" value="1"/>
</dbReference>
<dbReference type="Proteomes" id="UP000183952">
    <property type="component" value="Unassembled WGS sequence"/>
</dbReference>
<dbReference type="GO" id="GO:0016791">
    <property type="term" value="F:phosphatase activity"/>
    <property type="evidence" value="ECO:0007669"/>
    <property type="project" value="TreeGrafter"/>
</dbReference>
<dbReference type="NCBIfam" id="TIGR01509">
    <property type="entry name" value="HAD-SF-IA-v3"/>
    <property type="match status" value="1"/>
</dbReference>
<dbReference type="PANTHER" id="PTHR18901:SF38">
    <property type="entry name" value="PSEUDOURIDINE-5'-PHOSPHATASE"/>
    <property type="match status" value="1"/>
</dbReference>
<dbReference type="AlphaFoldDB" id="A0A1M6MAY0"/>
<dbReference type="InterPro" id="IPR023198">
    <property type="entry name" value="PGP-like_dom2"/>
</dbReference>
<evidence type="ECO:0000313" key="1">
    <source>
        <dbReference type="EMBL" id="SHJ80606.1"/>
    </source>
</evidence>
<proteinExistence type="predicted"/>